<dbReference type="Proteomes" id="UP000315938">
    <property type="component" value="Unassembled WGS sequence"/>
</dbReference>
<accession>A0A553IIQ7</accession>
<reference evidence="2 3" key="1">
    <citation type="submission" date="2019-07" db="EMBL/GenBank/DDBJ databases">
        <title>Genome sequence of Acholeplasma laidlawii strain with increased resistance to erythromycin.</title>
        <authorList>
            <person name="Medvedeva E.S."/>
            <person name="Baranova N.B."/>
            <person name="Siniagina M.N."/>
            <person name="Mouzykantov A."/>
            <person name="Chernova O.A."/>
            <person name="Chernov V.M."/>
        </authorList>
    </citation>
    <scope>NUCLEOTIDE SEQUENCE [LARGE SCALE GENOMIC DNA]</scope>
    <source>
        <strain evidence="2 3">PG8REry</strain>
    </source>
</reference>
<organism evidence="2 3">
    <name type="scientific">Acholeplasma laidlawii</name>
    <dbReference type="NCBI Taxonomy" id="2148"/>
    <lineage>
        <taxon>Bacteria</taxon>
        <taxon>Bacillati</taxon>
        <taxon>Mycoplasmatota</taxon>
        <taxon>Mollicutes</taxon>
        <taxon>Acholeplasmatales</taxon>
        <taxon>Acholeplasmataceae</taxon>
        <taxon>Acholeplasma</taxon>
    </lineage>
</organism>
<proteinExistence type="predicted"/>
<name>A0A553IIQ7_ACHLA</name>
<dbReference type="Pfam" id="PF03551">
    <property type="entry name" value="PadR"/>
    <property type="match status" value="1"/>
</dbReference>
<dbReference type="RefSeq" id="WP_041633812.1">
    <property type="nucleotide sequence ID" value="NZ_JACAOE010000001.1"/>
</dbReference>
<dbReference type="Gene3D" id="1.10.10.10">
    <property type="entry name" value="Winged helix-like DNA-binding domain superfamily/Winged helix DNA-binding domain"/>
    <property type="match status" value="1"/>
</dbReference>
<dbReference type="SUPFAM" id="SSF46785">
    <property type="entry name" value="Winged helix' DNA-binding domain"/>
    <property type="match status" value="1"/>
</dbReference>
<dbReference type="InterPro" id="IPR036388">
    <property type="entry name" value="WH-like_DNA-bd_sf"/>
</dbReference>
<dbReference type="PANTHER" id="PTHR33169">
    <property type="entry name" value="PADR-FAMILY TRANSCRIPTIONAL REGULATOR"/>
    <property type="match status" value="1"/>
</dbReference>
<dbReference type="EMBL" id="VKID01000001">
    <property type="protein sequence ID" value="TRY00081.1"/>
    <property type="molecule type" value="Genomic_DNA"/>
</dbReference>
<evidence type="ECO:0000259" key="1">
    <source>
        <dbReference type="Pfam" id="PF03551"/>
    </source>
</evidence>
<protein>
    <submittedName>
        <fullName evidence="2">PadR family transcriptional regulator</fullName>
    </submittedName>
</protein>
<comment type="caution">
    <text evidence="2">The sequence shown here is derived from an EMBL/GenBank/DDBJ whole genome shotgun (WGS) entry which is preliminary data.</text>
</comment>
<sequence>MNTQFKKGILDLCILKVVKDKEMYGFEIIDKLSHILDINENTIYPILRRLTEQKLFETYTKDSPLGAQRKYYKITLEGEKKLALFTEDWDAFIKNVNYILKGEQDE</sequence>
<dbReference type="PANTHER" id="PTHR33169:SF24">
    <property type="entry name" value="TRANSCRIPTIONAL REGULATOR, PADR FAMILY"/>
    <property type="match status" value="1"/>
</dbReference>
<gene>
    <name evidence="2" type="ORF">FNV44_03285</name>
</gene>
<dbReference type="AlphaFoldDB" id="A0A553IIQ7"/>
<evidence type="ECO:0000313" key="2">
    <source>
        <dbReference type="EMBL" id="TRY00081.1"/>
    </source>
</evidence>
<evidence type="ECO:0000313" key="3">
    <source>
        <dbReference type="Proteomes" id="UP000315938"/>
    </source>
</evidence>
<dbReference type="InterPro" id="IPR052509">
    <property type="entry name" value="Metal_resp_DNA-bind_regulator"/>
</dbReference>
<feature type="domain" description="Transcription regulator PadR N-terminal" evidence="1">
    <location>
        <begin position="14"/>
        <end position="83"/>
    </location>
</feature>
<dbReference type="InterPro" id="IPR036390">
    <property type="entry name" value="WH_DNA-bd_sf"/>
</dbReference>
<dbReference type="InterPro" id="IPR005149">
    <property type="entry name" value="Tscrpt_reg_PadR_N"/>
</dbReference>
<dbReference type="GeneID" id="41338647"/>